<dbReference type="EMBL" id="CACVBS010000041">
    <property type="protein sequence ID" value="CAA7263886.1"/>
    <property type="molecule type" value="Genomic_DNA"/>
</dbReference>
<dbReference type="Gene3D" id="3.20.20.370">
    <property type="entry name" value="Glycoside hydrolase/deacetylase"/>
    <property type="match status" value="2"/>
</dbReference>
<dbReference type="PANTHER" id="PTHR30292">
    <property type="entry name" value="UNCHARACTERIZED PROTEIN YBGL-RELATED"/>
    <property type="match status" value="1"/>
</dbReference>
<evidence type="ECO:0000313" key="1">
    <source>
        <dbReference type="EMBL" id="CAA7263886.1"/>
    </source>
</evidence>
<reference evidence="1 2" key="1">
    <citation type="submission" date="2020-01" db="EMBL/GenBank/DDBJ databases">
        <authorList>
            <person name="Gupta K D."/>
        </authorList>
    </citation>
    <scope>NUCLEOTIDE SEQUENCE [LARGE SCALE GENOMIC DNA]</scope>
</reference>
<name>A0A8S0WBD7_CYCAE</name>
<sequence>MPSGVPPPLKASVNCDMGEDSFSNPHPAQHVEFWLQGDDEALTRHVHLANVACGFHASDFSVMNKTVQLAKNNGISIGAHPSLPDLQGFGRREMAIEPDELKSCFIYQLGPLAVLAFSSRRSRSSAHQTAAEEAGVRFIPEWFADLDYTAEGKLIITQKHDPVPLDVVQERV</sequence>
<dbReference type="AlphaFoldDB" id="A0A8S0WBD7"/>
<dbReference type="Pfam" id="PF03746">
    <property type="entry name" value="LamB_YcsF"/>
    <property type="match status" value="2"/>
</dbReference>
<protein>
    <submittedName>
        <fullName evidence="1">Uncharacterized protein</fullName>
    </submittedName>
</protein>
<dbReference type="GO" id="GO:0005975">
    <property type="term" value="P:carbohydrate metabolic process"/>
    <property type="evidence" value="ECO:0007669"/>
    <property type="project" value="InterPro"/>
</dbReference>
<accession>A0A8S0WBD7</accession>
<proteinExistence type="predicted"/>
<gene>
    <name evidence="1" type="ORF">AAE3_LOCUS6119</name>
</gene>
<dbReference type="InterPro" id="IPR005501">
    <property type="entry name" value="LamB/YcsF/PxpA-like"/>
</dbReference>
<evidence type="ECO:0000313" key="2">
    <source>
        <dbReference type="Proteomes" id="UP000467700"/>
    </source>
</evidence>
<dbReference type="SUPFAM" id="SSF88713">
    <property type="entry name" value="Glycoside hydrolase/deacetylase"/>
    <property type="match status" value="1"/>
</dbReference>
<dbReference type="PANTHER" id="PTHR30292:SF0">
    <property type="entry name" value="5-OXOPROLINASE SUBUNIT A"/>
    <property type="match status" value="1"/>
</dbReference>
<dbReference type="Proteomes" id="UP000467700">
    <property type="component" value="Unassembled WGS sequence"/>
</dbReference>
<organism evidence="1 2">
    <name type="scientific">Cyclocybe aegerita</name>
    <name type="common">Black poplar mushroom</name>
    <name type="synonym">Agrocybe aegerita</name>
    <dbReference type="NCBI Taxonomy" id="1973307"/>
    <lineage>
        <taxon>Eukaryota</taxon>
        <taxon>Fungi</taxon>
        <taxon>Dikarya</taxon>
        <taxon>Basidiomycota</taxon>
        <taxon>Agaricomycotina</taxon>
        <taxon>Agaricomycetes</taxon>
        <taxon>Agaricomycetidae</taxon>
        <taxon>Agaricales</taxon>
        <taxon>Agaricineae</taxon>
        <taxon>Bolbitiaceae</taxon>
        <taxon>Cyclocybe</taxon>
    </lineage>
</organism>
<keyword evidence="2" id="KW-1185">Reference proteome</keyword>
<dbReference type="InterPro" id="IPR011330">
    <property type="entry name" value="Glyco_hydro/deAcase_b/a-brl"/>
</dbReference>
<comment type="caution">
    <text evidence="1">The sequence shown here is derived from an EMBL/GenBank/DDBJ whole genome shotgun (WGS) entry which is preliminary data.</text>
</comment>
<dbReference type="OrthoDB" id="5295431at2759"/>